<keyword evidence="1" id="KW-0472">Membrane</keyword>
<evidence type="ECO:0000256" key="1">
    <source>
        <dbReference type="SAM" id="Phobius"/>
    </source>
</evidence>
<reference evidence="2 3" key="1">
    <citation type="submission" date="2024-01" db="EMBL/GenBank/DDBJ databases">
        <title>The genomes of 5 underutilized Papilionoideae crops provide insights into root nodulation and disease resistance.</title>
        <authorList>
            <person name="Yuan L."/>
        </authorList>
    </citation>
    <scope>NUCLEOTIDE SEQUENCE [LARGE SCALE GENOMIC DNA]</scope>
    <source>
        <strain evidence="2">LY-2023</strain>
        <tissue evidence="2">Leaf</tissue>
    </source>
</reference>
<dbReference type="PANTHER" id="PTHR47555:SF2">
    <property type="entry name" value="N-ACETYLGLUCOSAMINYL TRANSFERASE COMPONENT FAMILY PROTEIN _ GPI1 FAMILY PROTEIN"/>
    <property type="match status" value="1"/>
</dbReference>
<dbReference type="AlphaFoldDB" id="A0AAN9ISX5"/>
<dbReference type="InterPro" id="IPR007720">
    <property type="entry name" value="PigQ/GPI1"/>
</dbReference>
<evidence type="ECO:0000313" key="3">
    <source>
        <dbReference type="Proteomes" id="UP001359559"/>
    </source>
</evidence>
<dbReference type="Proteomes" id="UP001359559">
    <property type="component" value="Unassembled WGS sequence"/>
</dbReference>
<dbReference type="GO" id="GO:0006506">
    <property type="term" value="P:GPI anchor biosynthetic process"/>
    <property type="evidence" value="ECO:0007669"/>
    <property type="project" value="InterPro"/>
</dbReference>
<keyword evidence="1" id="KW-1133">Transmembrane helix</keyword>
<keyword evidence="3" id="KW-1185">Reference proteome</keyword>
<protein>
    <submittedName>
        <fullName evidence="2">Uncharacterized protein</fullName>
    </submittedName>
</protein>
<organism evidence="2 3">
    <name type="scientific">Clitoria ternatea</name>
    <name type="common">Butterfly pea</name>
    <dbReference type="NCBI Taxonomy" id="43366"/>
    <lineage>
        <taxon>Eukaryota</taxon>
        <taxon>Viridiplantae</taxon>
        <taxon>Streptophyta</taxon>
        <taxon>Embryophyta</taxon>
        <taxon>Tracheophyta</taxon>
        <taxon>Spermatophyta</taxon>
        <taxon>Magnoliopsida</taxon>
        <taxon>eudicotyledons</taxon>
        <taxon>Gunneridae</taxon>
        <taxon>Pentapetalae</taxon>
        <taxon>rosids</taxon>
        <taxon>fabids</taxon>
        <taxon>Fabales</taxon>
        <taxon>Fabaceae</taxon>
        <taxon>Papilionoideae</taxon>
        <taxon>50 kb inversion clade</taxon>
        <taxon>NPAAA clade</taxon>
        <taxon>indigoferoid/millettioid clade</taxon>
        <taxon>Phaseoleae</taxon>
        <taxon>Clitoria</taxon>
    </lineage>
</organism>
<gene>
    <name evidence="2" type="ORF">RJT34_20445</name>
</gene>
<name>A0AAN9ISX5_CLITE</name>
<feature type="transmembrane region" description="Helical" evidence="1">
    <location>
        <begin position="20"/>
        <end position="39"/>
    </location>
</feature>
<evidence type="ECO:0000313" key="2">
    <source>
        <dbReference type="EMBL" id="KAK7285667.1"/>
    </source>
</evidence>
<dbReference type="EMBL" id="JAYKXN010000005">
    <property type="protein sequence ID" value="KAK7285667.1"/>
    <property type="molecule type" value="Genomic_DNA"/>
</dbReference>
<dbReference type="GO" id="GO:0016020">
    <property type="term" value="C:membrane"/>
    <property type="evidence" value="ECO:0007669"/>
    <property type="project" value="InterPro"/>
</dbReference>
<comment type="caution">
    <text evidence="2">The sequence shown here is derived from an EMBL/GenBank/DDBJ whole genome shotgun (WGS) entry which is preliminary data.</text>
</comment>
<keyword evidence="1" id="KW-0812">Transmembrane</keyword>
<dbReference type="Pfam" id="PF05024">
    <property type="entry name" value="Gpi1"/>
    <property type="match status" value="1"/>
</dbReference>
<dbReference type="PANTHER" id="PTHR47555">
    <property type="entry name" value="N-ACETYLGLUCOSAMINYL TRANSFERASE COMPONENT FAMILY PROTEIN / GPI1 FAMILY PROTEIN"/>
    <property type="match status" value="1"/>
</dbReference>
<accession>A0AAN9ISX5</accession>
<sequence length="128" mass="14296">MGNPVGFKLNAELAGVLGMVSLNAIQIWSTLGIFVGYIFNNIIRGLFVLGILFRFTVPAALIIDMIAFAEKLSCLTTKYTFRSFWVINLRSSLWNPHWAKNAIYAWDPPSFTNAMDVLALQRVLAPLS</sequence>
<feature type="transmembrane region" description="Helical" evidence="1">
    <location>
        <begin position="46"/>
        <end position="69"/>
    </location>
</feature>
<proteinExistence type="predicted"/>